<dbReference type="AlphaFoldDB" id="A0A196SP46"/>
<evidence type="ECO:0000313" key="4">
    <source>
        <dbReference type="Proteomes" id="UP000078348"/>
    </source>
</evidence>
<dbReference type="Gene3D" id="3.60.15.10">
    <property type="entry name" value="Ribonuclease Z/Hydroxyacylglutathione hydrolase-like"/>
    <property type="match status" value="1"/>
</dbReference>
<accession>A0A196SP46</accession>
<dbReference type="InterPro" id="IPR001279">
    <property type="entry name" value="Metallo-B-lactamas"/>
</dbReference>
<dbReference type="NCBIfam" id="NF001911">
    <property type="entry name" value="PRK00685.1"/>
    <property type="match status" value="1"/>
</dbReference>
<dbReference type="Pfam" id="PF12706">
    <property type="entry name" value="Lactamase_B_2"/>
    <property type="match status" value="1"/>
</dbReference>
<dbReference type="STRING" id="478820.A0A196SP46"/>
<dbReference type="GO" id="GO:0016787">
    <property type="term" value="F:hydrolase activity"/>
    <property type="evidence" value="ECO:0007669"/>
    <property type="project" value="UniProtKB-KW"/>
</dbReference>
<keyword evidence="4" id="KW-1185">Reference proteome</keyword>
<gene>
    <name evidence="3" type="ORF">AV274_0290</name>
</gene>
<comment type="caution">
    <text evidence="3">The sequence shown here is derived from an EMBL/GenBank/DDBJ whole genome shotgun (WGS) entry which is preliminary data.</text>
</comment>
<dbReference type="Proteomes" id="UP000078348">
    <property type="component" value="Unassembled WGS sequence"/>
</dbReference>
<dbReference type="PANTHER" id="PTHR43546:SF3">
    <property type="entry name" value="UPF0173 METAL-DEPENDENT HYDROLASE MJ1163"/>
    <property type="match status" value="1"/>
</dbReference>
<dbReference type="SMART" id="SM00849">
    <property type="entry name" value="Lactamase_B"/>
    <property type="match status" value="1"/>
</dbReference>
<evidence type="ECO:0000313" key="3">
    <source>
        <dbReference type="EMBL" id="OAO17957.1"/>
    </source>
</evidence>
<proteinExistence type="inferred from homology"/>
<dbReference type="EMBL" id="LXWW01000012">
    <property type="protein sequence ID" value="OAO17957.1"/>
    <property type="molecule type" value="Genomic_DNA"/>
</dbReference>
<evidence type="ECO:0000259" key="2">
    <source>
        <dbReference type="SMART" id="SM00849"/>
    </source>
</evidence>
<dbReference type="InterPro" id="IPR050114">
    <property type="entry name" value="UPF0173_UPF0282_UlaG_hydrolase"/>
</dbReference>
<dbReference type="PANTHER" id="PTHR43546">
    <property type="entry name" value="UPF0173 METAL-DEPENDENT HYDROLASE MJ1163-RELATED"/>
    <property type="match status" value="1"/>
</dbReference>
<dbReference type="SUPFAM" id="SSF56281">
    <property type="entry name" value="Metallo-hydrolase/oxidoreductase"/>
    <property type="match status" value="1"/>
</dbReference>
<evidence type="ECO:0000256" key="1">
    <source>
        <dbReference type="ARBA" id="ARBA00022801"/>
    </source>
</evidence>
<dbReference type="InterPro" id="IPR036866">
    <property type="entry name" value="RibonucZ/Hydroxyglut_hydro"/>
</dbReference>
<keyword evidence="1" id="KW-0378">Hydrolase</keyword>
<reference evidence="3 4" key="1">
    <citation type="submission" date="2016-05" db="EMBL/GenBank/DDBJ databases">
        <title>Nuclear genome of Blastocystis sp. subtype 1 NandII.</title>
        <authorList>
            <person name="Gentekaki E."/>
            <person name="Curtis B."/>
            <person name="Stairs C."/>
            <person name="Eme L."/>
            <person name="Herman E."/>
            <person name="Klimes V."/>
            <person name="Arias M.C."/>
            <person name="Elias M."/>
            <person name="Hilliou F."/>
            <person name="Klute M."/>
            <person name="Malik S.-B."/>
            <person name="Pightling A."/>
            <person name="Rachubinski R."/>
            <person name="Salas D."/>
            <person name="Schlacht A."/>
            <person name="Suga H."/>
            <person name="Archibald J."/>
            <person name="Ball S.G."/>
            <person name="Clark G."/>
            <person name="Dacks J."/>
            <person name="Van Der Giezen M."/>
            <person name="Tsaousis A."/>
            <person name="Roger A."/>
        </authorList>
    </citation>
    <scope>NUCLEOTIDE SEQUENCE [LARGE SCALE GENOMIC DNA]</scope>
    <source>
        <strain evidence="4">ATCC 50177 / NandII</strain>
    </source>
</reference>
<dbReference type="OrthoDB" id="17458at2759"/>
<feature type="domain" description="Metallo-beta-lactamase" evidence="2">
    <location>
        <begin position="8"/>
        <end position="202"/>
    </location>
</feature>
<dbReference type="InterPro" id="IPR022877">
    <property type="entry name" value="UPF0173"/>
</dbReference>
<dbReference type="HAMAP" id="MF_00457">
    <property type="entry name" value="UPF0173"/>
    <property type="match status" value="1"/>
</dbReference>
<name>A0A196SP46_BLAHN</name>
<protein>
    <submittedName>
        <fullName evidence="3">Beta lactamase</fullName>
    </submittedName>
</protein>
<sequence>MTQIIWLGHACFLIKTESGSILVDPFTTNPLFPKEYSDETLDVDFILVTHGHGDHLGNAQHIMELHKKTKLIGIVELCGYLESQGVAGNRMVAMNIGGTVKLAEGLSVTMVHALHTTGISTPSGETIYGGEAAGFVIHTPDDHHIYHCGDTGVFSDMKLINDLYTPDVALLCIGDFYTMGPKEASYAVNNLLTNVKIAIPMHYKTFGLLTGTAAEFGKLITREDCKMHELVPGKEFVL</sequence>
<organism evidence="3 4">
    <name type="scientific">Blastocystis sp. subtype 1 (strain ATCC 50177 / NandII)</name>
    <dbReference type="NCBI Taxonomy" id="478820"/>
    <lineage>
        <taxon>Eukaryota</taxon>
        <taxon>Sar</taxon>
        <taxon>Stramenopiles</taxon>
        <taxon>Bigyra</taxon>
        <taxon>Opalozoa</taxon>
        <taxon>Opalinata</taxon>
        <taxon>Blastocystidae</taxon>
        <taxon>Blastocystis</taxon>
    </lineage>
</organism>